<protein>
    <submittedName>
        <fullName evidence="1">Uncharacterized protein</fullName>
    </submittedName>
</protein>
<gene>
    <name evidence="1" type="ORF">DY000_02020664</name>
</gene>
<dbReference type="EMBL" id="QGKV02000299">
    <property type="protein sequence ID" value="KAF3597626.1"/>
    <property type="molecule type" value="Genomic_DNA"/>
</dbReference>
<name>A0ABQ7EKZ7_BRACR</name>
<evidence type="ECO:0000313" key="1">
    <source>
        <dbReference type="EMBL" id="KAF3597626.1"/>
    </source>
</evidence>
<organism evidence="1 2">
    <name type="scientific">Brassica cretica</name>
    <name type="common">Mustard</name>
    <dbReference type="NCBI Taxonomy" id="69181"/>
    <lineage>
        <taxon>Eukaryota</taxon>
        <taxon>Viridiplantae</taxon>
        <taxon>Streptophyta</taxon>
        <taxon>Embryophyta</taxon>
        <taxon>Tracheophyta</taxon>
        <taxon>Spermatophyta</taxon>
        <taxon>Magnoliopsida</taxon>
        <taxon>eudicotyledons</taxon>
        <taxon>Gunneridae</taxon>
        <taxon>Pentapetalae</taxon>
        <taxon>rosids</taxon>
        <taxon>malvids</taxon>
        <taxon>Brassicales</taxon>
        <taxon>Brassicaceae</taxon>
        <taxon>Brassiceae</taxon>
        <taxon>Brassica</taxon>
    </lineage>
</organism>
<sequence>MHGFVSYRRFGRARSLRIDQTERTLVSYVVTKRDSDRAGRMLCRYVATEVGSSSVATDRAGRVLGRYVATKRDVCSVARSVATWRPSLARARSLRSDRVPFLGIFSYVSYIDSVVTGFDPSMGFGRTSIDGITTTSSDVSTEISADTALQTSSDWSTEKLIDTPLPISVDAIPPEAGKYVLTYFNNGKVVLGDQKG</sequence>
<dbReference type="Proteomes" id="UP000266723">
    <property type="component" value="Unassembled WGS sequence"/>
</dbReference>
<keyword evidence="2" id="KW-1185">Reference proteome</keyword>
<accession>A0ABQ7EKZ7</accession>
<proteinExistence type="predicted"/>
<evidence type="ECO:0000313" key="2">
    <source>
        <dbReference type="Proteomes" id="UP000266723"/>
    </source>
</evidence>
<comment type="caution">
    <text evidence="1">The sequence shown here is derived from an EMBL/GenBank/DDBJ whole genome shotgun (WGS) entry which is preliminary data.</text>
</comment>
<reference evidence="1 2" key="1">
    <citation type="journal article" date="2020" name="BMC Genomics">
        <title>Intraspecific diversification of the crop wild relative Brassica cretica Lam. using demographic model selection.</title>
        <authorList>
            <person name="Kioukis A."/>
            <person name="Michalopoulou V.A."/>
            <person name="Briers L."/>
            <person name="Pirintsos S."/>
            <person name="Studholme D.J."/>
            <person name="Pavlidis P."/>
            <person name="Sarris P.F."/>
        </authorList>
    </citation>
    <scope>NUCLEOTIDE SEQUENCE [LARGE SCALE GENOMIC DNA]</scope>
    <source>
        <strain evidence="2">cv. PFS-1207/04</strain>
    </source>
</reference>